<sequence length="177" mass="20119">MRYRFVHTMPTAWSLEEQELLDEAVTFTNDYVGDDFFRDVSVFISEKLAIDYVVIGKFVQPDNEKIRTLIAVHDGEPFGNFDYDVKNTPCEHVLINGVCFYPSDVADHFPEDVALQELSIQSYMGTPLTDVDDNRIGLIVLMNIGEIRNPNLVQTFLTIISPRIEEEILKGEQQAAG</sequence>
<reference evidence="3" key="1">
    <citation type="journal article" date="2019" name="Int. J. Syst. Evol. Microbiol.">
        <title>The Global Catalogue of Microorganisms (GCM) 10K type strain sequencing project: providing services to taxonomists for standard genome sequencing and annotation.</title>
        <authorList>
            <consortium name="The Broad Institute Genomics Platform"/>
            <consortium name="The Broad Institute Genome Sequencing Center for Infectious Disease"/>
            <person name="Wu L."/>
            <person name="Ma J."/>
        </authorList>
    </citation>
    <scope>NUCLEOTIDE SEQUENCE [LARGE SCALE GENOMIC DNA]</scope>
    <source>
        <strain evidence="3">CGMCC 4.1782</strain>
    </source>
</reference>
<feature type="domain" description="GAF" evidence="1">
    <location>
        <begin position="35"/>
        <end position="144"/>
    </location>
</feature>
<dbReference type="EMBL" id="JBHUIM010000001">
    <property type="protein sequence ID" value="MFD2246047.1"/>
    <property type="molecule type" value="Genomic_DNA"/>
</dbReference>
<dbReference type="Pfam" id="PF01590">
    <property type="entry name" value="GAF"/>
    <property type="match status" value="1"/>
</dbReference>
<name>A0ABW5CUK0_9BACT</name>
<evidence type="ECO:0000259" key="1">
    <source>
        <dbReference type="Pfam" id="PF01590"/>
    </source>
</evidence>
<gene>
    <name evidence="2" type="ORF">ACFSKP_07255</name>
</gene>
<keyword evidence="3" id="KW-1185">Reference proteome</keyword>
<organism evidence="2 3">
    <name type="scientific">Pontibacter ruber</name>
    <dbReference type="NCBI Taxonomy" id="1343895"/>
    <lineage>
        <taxon>Bacteria</taxon>
        <taxon>Pseudomonadati</taxon>
        <taxon>Bacteroidota</taxon>
        <taxon>Cytophagia</taxon>
        <taxon>Cytophagales</taxon>
        <taxon>Hymenobacteraceae</taxon>
        <taxon>Pontibacter</taxon>
    </lineage>
</organism>
<dbReference type="SUPFAM" id="SSF55781">
    <property type="entry name" value="GAF domain-like"/>
    <property type="match status" value="1"/>
</dbReference>
<dbReference type="Proteomes" id="UP001597374">
    <property type="component" value="Unassembled WGS sequence"/>
</dbReference>
<evidence type="ECO:0000313" key="3">
    <source>
        <dbReference type="Proteomes" id="UP001597374"/>
    </source>
</evidence>
<dbReference type="RefSeq" id="WP_377495713.1">
    <property type="nucleotide sequence ID" value="NZ_JBHUIM010000001.1"/>
</dbReference>
<accession>A0ABW5CUK0</accession>
<proteinExistence type="predicted"/>
<dbReference type="InterPro" id="IPR003018">
    <property type="entry name" value="GAF"/>
</dbReference>
<evidence type="ECO:0000313" key="2">
    <source>
        <dbReference type="EMBL" id="MFD2246047.1"/>
    </source>
</evidence>
<comment type="caution">
    <text evidence="2">The sequence shown here is derived from an EMBL/GenBank/DDBJ whole genome shotgun (WGS) entry which is preliminary data.</text>
</comment>
<protein>
    <submittedName>
        <fullName evidence="2">GAF domain-containing protein</fullName>
    </submittedName>
</protein>